<dbReference type="EMBL" id="BAAAOS010000019">
    <property type="protein sequence ID" value="GAA1576901.1"/>
    <property type="molecule type" value="Genomic_DNA"/>
</dbReference>
<keyword evidence="3" id="KW-1185">Reference proteome</keyword>
<protein>
    <recommendedName>
        <fullName evidence="4">Integral membrane protein</fullName>
    </recommendedName>
</protein>
<dbReference type="Proteomes" id="UP001500393">
    <property type="component" value="Unassembled WGS sequence"/>
</dbReference>
<evidence type="ECO:0000313" key="3">
    <source>
        <dbReference type="Proteomes" id="UP001500393"/>
    </source>
</evidence>
<keyword evidence="1" id="KW-1133">Transmembrane helix</keyword>
<reference evidence="2 3" key="1">
    <citation type="journal article" date="2019" name="Int. J. Syst. Evol. Microbiol.">
        <title>The Global Catalogue of Microorganisms (GCM) 10K type strain sequencing project: providing services to taxonomists for standard genome sequencing and annotation.</title>
        <authorList>
            <consortium name="The Broad Institute Genomics Platform"/>
            <consortium name="The Broad Institute Genome Sequencing Center for Infectious Disease"/>
            <person name="Wu L."/>
            <person name="Ma J."/>
        </authorList>
    </citation>
    <scope>NUCLEOTIDE SEQUENCE [LARGE SCALE GENOMIC DNA]</scope>
    <source>
        <strain evidence="2 3">JCM 14969</strain>
    </source>
</reference>
<feature type="transmembrane region" description="Helical" evidence="1">
    <location>
        <begin position="61"/>
        <end position="80"/>
    </location>
</feature>
<feature type="transmembrane region" description="Helical" evidence="1">
    <location>
        <begin position="86"/>
        <end position="108"/>
    </location>
</feature>
<dbReference type="RefSeq" id="WP_344214660.1">
    <property type="nucleotide sequence ID" value="NZ_BAAAOS010000019.1"/>
</dbReference>
<keyword evidence="1" id="KW-0472">Membrane</keyword>
<keyword evidence="1" id="KW-0812">Transmembrane</keyword>
<feature type="transmembrane region" description="Helical" evidence="1">
    <location>
        <begin position="36"/>
        <end position="54"/>
    </location>
</feature>
<gene>
    <name evidence="2" type="ORF">GCM10009789_33070</name>
</gene>
<evidence type="ECO:0000256" key="1">
    <source>
        <dbReference type="SAM" id="Phobius"/>
    </source>
</evidence>
<evidence type="ECO:0000313" key="2">
    <source>
        <dbReference type="EMBL" id="GAA1576901.1"/>
    </source>
</evidence>
<name>A0ABN2DG48_9ACTN</name>
<comment type="caution">
    <text evidence="2">The sequence shown here is derived from an EMBL/GenBank/DDBJ whole genome shotgun (WGS) entry which is preliminary data.</text>
</comment>
<accession>A0ABN2DG48</accession>
<organism evidence="2 3">
    <name type="scientific">Kribbella sancticallisti</name>
    <dbReference type="NCBI Taxonomy" id="460087"/>
    <lineage>
        <taxon>Bacteria</taxon>
        <taxon>Bacillati</taxon>
        <taxon>Actinomycetota</taxon>
        <taxon>Actinomycetes</taxon>
        <taxon>Propionibacteriales</taxon>
        <taxon>Kribbellaceae</taxon>
        <taxon>Kribbella</taxon>
    </lineage>
</organism>
<proteinExistence type="predicted"/>
<evidence type="ECO:0008006" key="4">
    <source>
        <dbReference type="Google" id="ProtNLM"/>
    </source>
</evidence>
<sequence length="117" mass="11808">MSRTFRAGLVVFGVLSVGDLLTPVLTDGEHPPMSVALIAAALGLVSLVLVVLAWRGARRAVVPLIAVRLLSGLSAVPAFFAGDIPAIAMVAAGFTIALAIAGTALVLVPARELAGAR</sequence>